<feature type="domain" description="PX" evidence="3">
    <location>
        <begin position="358"/>
        <end position="460"/>
    </location>
</feature>
<evidence type="ECO:0000256" key="1">
    <source>
        <dbReference type="SAM" id="Coils"/>
    </source>
</evidence>
<dbReference type="PROSITE" id="PS50195">
    <property type="entry name" value="PX"/>
    <property type="match status" value="1"/>
</dbReference>
<dbReference type="CDD" id="cd07277">
    <property type="entry name" value="PX_RUN"/>
    <property type="match status" value="1"/>
</dbReference>
<dbReference type="InterPro" id="IPR001683">
    <property type="entry name" value="PX_dom"/>
</dbReference>
<feature type="region of interest" description="Disordered" evidence="2">
    <location>
        <begin position="26"/>
        <end position="194"/>
    </location>
</feature>
<evidence type="ECO:0000259" key="3">
    <source>
        <dbReference type="PROSITE" id="PS50195"/>
    </source>
</evidence>
<feature type="compositionally biased region" description="Basic and acidic residues" evidence="2">
    <location>
        <begin position="146"/>
        <end position="156"/>
    </location>
</feature>
<dbReference type="EMBL" id="JASPKZ010003760">
    <property type="protein sequence ID" value="KAJ9593047.1"/>
    <property type="molecule type" value="Genomic_DNA"/>
</dbReference>
<dbReference type="SUPFAM" id="SSF64268">
    <property type="entry name" value="PX domain"/>
    <property type="match status" value="1"/>
</dbReference>
<reference evidence="4" key="1">
    <citation type="journal article" date="2023" name="IScience">
        <title>Live-bearing cockroach genome reveals convergent evolutionary mechanisms linked to viviparity in insects and beyond.</title>
        <authorList>
            <person name="Fouks B."/>
            <person name="Harrison M.C."/>
            <person name="Mikhailova A.A."/>
            <person name="Marchal E."/>
            <person name="English S."/>
            <person name="Carruthers M."/>
            <person name="Jennings E.C."/>
            <person name="Chiamaka E.L."/>
            <person name="Frigard R.A."/>
            <person name="Pippel M."/>
            <person name="Attardo G.M."/>
            <person name="Benoit J.B."/>
            <person name="Bornberg-Bauer E."/>
            <person name="Tobe S.S."/>
        </authorList>
    </citation>
    <scope>NUCLEOTIDE SEQUENCE</scope>
    <source>
        <strain evidence="4">Stay&amp;Tobe</strain>
    </source>
</reference>
<dbReference type="InterPro" id="IPR037916">
    <property type="entry name" value="SNX29_PX"/>
</dbReference>
<feature type="non-terminal residue" evidence="4">
    <location>
        <position position="1"/>
    </location>
</feature>
<dbReference type="SMART" id="SM00312">
    <property type="entry name" value="PX"/>
    <property type="match status" value="1"/>
</dbReference>
<sequence>MLPIMAAGLGSILFAISIDKTELNQPSGTHCDSEPLVPSFTRSEPVIAASDSDSNSKKKPDHRRRKRVPAHIISFDDDDLTDQQLTDDKTDNNSASTKEELHNPVNVEPCDSSTAGSESPRPDNSERPSQLSLNQQRSLTPSKLVDVPDRSKDNPHVGELIPVSITDEAHSEEDSLSVPSYSEARQDGAPPHWSNEVHEVREAVMSLLARKEELQAETRSLKRLLEQAHEESSELRAELVESNRQHHEKGERLESRIQALVRENELLKHQLRKYVGAVQMLKRDGTQAHEALATREYEKKLIQVAEMHGELMEFNDRLHRLLQQKDVALRRLREELVDLRGPLPDDVATSDDDLTARALVNIWIPSAFLTGGSSDVHHVYQVYIRIRDDEWNIYRRYAQFYSLHKELKKQDAVVSTFDFPPKKTLGNKDARFVEERRRRLQHYLRTFAGEEEIIQIMGVT</sequence>
<keyword evidence="5" id="KW-1185">Reference proteome</keyword>
<evidence type="ECO:0000256" key="2">
    <source>
        <dbReference type="SAM" id="MobiDB-lite"/>
    </source>
</evidence>
<evidence type="ECO:0000313" key="4">
    <source>
        <dbReference type="EMBL" id="KAJ9593047.1"/>
    </source>
</evidence>
<accession>A0AAD8A5W9</accession>
<dbReference type="Pfam" id="PF00787">
    <property type="entry name" value="PX"/>
    <property type="match status" value="1"/>
</dbReference>
<dbReference type="PANTHER" id="PTHR47194:SF3">
    <property type="entry name" value="SORTING NEXIN 29"/>
    <property type="match status" value="1"/>
</dbReference>
<reference evidence="4" key="2">
    <citation type="submission" date="2023-05" db="EMBL/GenBank/DDBJ databases">
        <authorList>
            <person name="Fouks B."/>
        </authorList>
    </citation>
    <scope>NUCLEOTIDE SEQUENCE</scope>
    <source>
        <strain evidence="4">Stay&amp;Tobe</strain>
        <tissue evidence="4">Testes</tissue>
    </source>
</reference>
<dbReference type="InterPro" id="IPR036871">
    <property type="entry name" value="PX_dom_sf"/>
</dbReference>
<comment type="caution">
    <text evidence="4">The sequence shown here is derived from an EMBL/GenBank/DDBJ whole genome shotgun (WGS) entry which is preliminary data.</text>
</comment>
<dbReference type="GO" id="GO:0035091">
    <property type="term" value="F:phosphatidylinositol binding"/>
    <property type="evidence" value="ECO:0007669"/>
    <property type="project" value="InterPro"/>
</dbReference>
<keyword evidence="1" id="KW-0175">Coiled coil</keyword>
<dbReference type="Gene3D" id="3.30.1520.10">
    <property type="entry name" value="Phox-like domain"/>
    <property type="match status" value="1"/>
</dbReference>
<proteinExistence type="predicted"/>
<protein>
    <recommendedName>
        <fullName evidence="3">PX domain-containing protein</fullName>
    </recommendedName>
</protein>
<dbReference type="Proteomes" id="UP001233999">
    <property type="component" value="Unassembled WGS sequence"/>
</dbReference>
<dbReference type="PANTHER" id="PTHR47194">
    <property type="entry name" value="SORTING NEXIN-29-RELATED"/>
    <property type="match status" value="1"/>
</dbReference>
<feature type="compositionally biased region" description="Basic and acidic residues" evidence="2">
    <location>
        <begin position="86"/>
        <end position="102"/>
    </location>
</feature>
<feature type="compositionally biased region" description="Basic residues" evidence="2">
    <location>
        <begin position="57"/>
        <end position="69"/>
    </location>
</feature>
<name>A0AAD8A5W9_DIPPU</name>
<dbReference type="AlphaFoldDB" id="A0AAD8A5W9"/>
<feature type="coiled-coil region" evidence="1">
    <location>
        <begin position="197"/>
        <end position="270"/>
    </location>
</feature>
<gene>
    <name evidence="4" type="ORF">L9F63_027708</name>
</gene>
<organism evidence="4 5">
    <name type="scientific">Diploptera punctata</name>
    <name type="common">Pacific beetle cockroach</name>
    <dbReference type="NCBI Taxonomy" id="6984"/>
    <lineage>
        <taxon>Eukaryota</taxon>
        <taxon>Metazoa</taxon>
        <taxon>Ecdysozoa</taxon>
        <taxon>Arthropoda</taxon>
        <taxon>Hexapoda</taxon>
        <taxon>Insecta</taxon>
        <taxon>Pterygota</taxon>
        <taxon>Neoptera</taxon>
        <taxon>Polyneoptera</taxon>
        <taxon>Dictyoptera</taxon>
        <taxon>Blattodea</taxon>
        <taxon>Blaberoidea</taxon>
        <taxon>Blaberidae</taxon>
        <taxon>Diplopterinae</taxon>
        <taxon>Diploptera</taxon>
    </lineage>
</organism>
<evidence type="ECO:0000313" key="5">
    <source>
        <dbReference type="Proteomes" id="UP001233999"/>
    </source>
</evidence>
<feature type="compositionally biased region" description="Polar residues" evidence="2">
    <location>
        <begin position="127"/>
        <end position="141"/>
    </location>
</feature>